<keyword evidence="2" id="KW-1185">Reference proteome</keyword>
<accession>A0ACC0CCW6</accession>
<sequence>MAEMTLTTYQPHVTAVDLEIKSKIKPSAGTLSGLHINYRDPMYHCLFPVIYGWDKLTFLSCPKKSLGLKWDLFSLKNQAVQGIQRGSRPAKIFIYYGPTKKEYDLF</sequence>
<dbReference type="Proteomes" id="UP001060085">
    <property type="component" value="Linkage Group LG01"/>
</dbReference>
<proteinExistence type="predicted"/>
<dbReference type="EMBL" id="CM044701">
    <property type="protein sequence ID" value="KAI5682634.1"/>
    <property type="molecule type" value="Genomic_DNA"/>
</dbReference>
<name>A0ACC0CCW6_CATRO</name>
<evidence type="ECO:0000313" key="2">
    <source>
        <dbReference type="Proteomes" id="UP001060085"/>
    </source>
</evidence>
<protein>
    <submittedName>
        <fullName evidence="1">Uncharacterized protein</fullName>
    </submittedName>
</protein>
<reference evidence="2" key="1">
    <citation type="journal article" date="2023" name="Nat. Plants">
        <title>Single-cell RNA sequencing provides a high-resolution roadmap for understanding the multicellular compartmentation of specialized metabolism.</title>
        <authorList>
            <person name="Sun S."/>
            <person name="Shen X."/>
            <person name="Li Y."/>
            <person name="Li Y."/>
            <person name="Wang S."/>
            <person name="Li R."/>
            <person name="Zhang H."/>
            <person name="Shen G."/>
            <person name="Guo B."/>
            <person name="Wei J."/>
            <person name="Xu J."/>
            <person name="St-Pierre B."/>
            <person name="Chen S."/>
            <person name="Sun C."/>
        </authorList>
    </citation>
    <scope>NUCLEOTIDE SEQUENCE [LARGE SCALE GENOMIC DNA]</scope>
</reference>
<evidence type="ECO:0000313" key="1">
    <source>
        <dbReference type="EMBL" id="KAI5682634.1"/>
    </source>
</evidence>
<gene>
    <name evidence="1" type="ORF">M9H77_03862</name>
</gene>
<organism evidence="1 2">
    <name type="scientific">Catharanthus roseus</name>
    <name type="common">Madagascar periwinkle</name>
    <name type="synonym">Vinca rosea</name>
    <dbReference type="NCBI Taxonomy" id="4058"/>
    <lineage>
        <taxon>Eukaryota</taxon>
        <taxon>Viridiplantae</taxon>
        <taxon>Streptophyta</taxon>
        <taxon>Embryophyta</taxon>
        <taxon>Tracheophyta</taxon>
        <taxon>Spermatophyta</taxon>
        <taxon>Magnoliopsida</taxon>
        <taxon>eudicotyledons</taxon>
        <taxon>Gunneridae</taxon>
        <taxon>Pentapetalae</taxon>
        <taxon>asterids</taxon>
        <taxon>lamiids</taxon>
        <taxon>Gentianales</taxon>
        <taxon>Apocynaceae</taxon>
        <taxon>Rauvolfioideae</taxon>
        <taxon>Vinceae</taxon>
        <taxon>Catharanthinae</taxon>
        <taxon>Catharanthus</taxon>
    </lineage>
</organism>
<comment type="caution">
    <text evidence="1">The sequence shown here is derived from an EMBL/GenBank/DDBJ whole genome shotgun (WGS) entry which is preliminary data.</text>
</comment>